<comment type="caution">
    <text evidence="1">The sequence shown here is derived from an EMBL/GenBank/DDBJ whole genome shotgun (WGS) entry which is preliminary data.</text>
</comment>
<evidence type="ECO:0000313" key="2">
    <source>
        <dbReference type="Proteomes" id="UP000003604"/>
    </source>
</evidence>
<protein>
    <submittedName>
        <fullName evidence="1">Uncharacterized protein</fullName>
    </submittedName>
</protein>
<keyword evidence="2" id="KW-1185">Reference proteome</keyword>
<proteinExistence type="predicted"/>
<name>D0I9K7_GRIHO</name>
<reference evidence="1 2" key="1">
    <citation type="submission" date="2009-10" db="EMBL/GenBank/DDBJ databases">
        <authorList>
            <consortium name="Los Alamos National Laboratory (LANL)"/>
            <consortium name="National Microbial Pathogen Data Resource (NMPDR)"/>
            <person name="Saunders E.H."/>
            <person name="Munk A.C."/>
            <person name="Tapia R."/>
            <person name="Green L."/>
            <person name="Rogers Y."/>
            <person name="Detter J.C."/>
            <person name="Bruce D."/>
            <person name="Brettin T.S."/>
            <person name="Colwell R.R."/>
            <person name="Huq A."/>
            <person name="Grim C.J."/>
            <person name="Hasan N.A."/>
            <person name="Bartels D."/>
            <person name="Vonstein V."/>
        </authorList>
    </citation>
    <scope>NUCLEOTIDE SEQUENCE [LARGE SCALE GENOMIC DNA]</scope>
    <source>
        <strain evidence="1 2">CIP 101886</strain>
    </source>
</reference>
<dbReference type="Proteomes" id="UP000003604">
    <property type="component" value="Unassembled WGS sequence"/>
</dbReference>
<dbReference type="AlphaFoldDB" id="D0I9K7"/>
<evidence type="ECO:0000313" key="1">
    <source>
        <dbReference type="EMBL" id="EEY72122.1"/>
    </source>
</evidence>
<dbReference type="EMBL" id="ADAQ01000012">
    <property type="protein sequence ID" value="EEY72122.1"/>
    <property type="molecule type" value="Genomic_DNA"/>
</dbReference>
<sequence length="41" mass="4602">MEPAAIRSATHTLNGPSPKLLSFTFEAMKKRRNTSHVYKNA</sequence>
<accession>D0I9K7</accession>
<gene>
    <name evidence="1" type="ORF">VHA_002544</name>
</gene>
<organism evidence="1 2">
    <name type="scientific">Grimontia hollisae CIP 101886</name>
    <dbReference type="NCBI Taxonomy" id="675812"/>
    <lineage>
        <taxon>Bacteria</taxon>
        <taxon>Pseudomonadati</taxon>
        <taxon>Pseudomonadota</taxon>
        <taxon>Gammaproteobacteria</taxon>
        <taxon>Vibrionales</taxon>
        <taxon>Vibrionaceae</taxon>
        <taxon>Grimontia</taxon>
    </lineage>
</organism>